<name>A0A8S5T0Z2_9CAUD</name>
<evidence type="ECO:0000313" key="2">
    <source>
        <dbReference type="EMBL" id="DAF56937.1"/>
    </source>
</evidence>
<feature type="compositionally biased region" description="Low complexity" evidence="1">
    <location>
        <begin position="206"/>
        <end position="220"/>
    </location>
</feature>
<protein>
    <submittedName>
        <fullName evidence="2">Uncharacterized protein</fullName>
    </submittedName>
</protein>
<feature type="compositionally biased region" description="Low complexity" evidence="1">
    <location>
        <begin position="235"/>
        <end position="252"/>
    </location>
</feature>
<accession>A0A8S5T0Z2</accession>
<organism evidence="2">
    <name type="scientific">Siphoviridae sp. ctiJm4</name>
    <dbReference type="NCBI Taxonomy" id="2827916"/>
    <lineage>
        <taxon>Viruses</taxon>
        <taxon>Duplodnaviria</taxon>
        <taxon>Heunggongvirae</taxon>
        <taxon>Uroviricota</taxon>
        <taxon>Caudoviricetes</taxon>
    </lineage>
</organism>
<feature type="compositionally biased region" description="Polar residues" evidence="1">
    <location>
        <begin position="221"/>
        <end position="234"/>
    </location>
</feature>
<feature type="compositionally biased region" description="Polar residues" evidence="1">
    <location>
        <begin position="262"/>
        <end position="275"/>
    </location>
</feature>
<reference evidence="2" key="1">
    <citation type="journal article" date="2021" name="Proc. Natl. Acad. Sci. U.S.A.">
        <title>A Catalog of Tens of Thousands of Viruses from Human Metagenomes Reveals Hidden Associations with Chronic Diseases.</title>
        <authorList>
            <person name="Tisza M.J."/>
            <person name="Buck C.B."/>
        </authorList>
    </citation>
    <scope>NUCLEOTIDE SEQUENCE</scope>
    <source>
        <strain evidence="2">CtiJm4</strain>
    </source>
</reference>
<feature type="region of interest" description="Disordered" evidence="1">
    <location>
        <begin position="206"/>
        <end position="275"/>
    </location>
</feature>
<dbReference type="EMBL" id="BK032724">
    <property type="protein sequence ID" value="DAF56937.1"/>
    <property type="molecule type" value="Genomic_DNA"/>
</dbReference>
<evidence type="ECO:0000256" key="1">
    <source>
        <dbReference type="SAM" id="MobiDB-lite"/>
    </source>
</evidence>
<proteinExistence type="predicted"/>
<sequence>MLNLDLTQYNPVQSDSQYANVPLPSAHLVVIDESEMKESVKDGFTRGTNLLLEMTILASSTGNDFVGEKLPLYIPMNGFEDTAIKAGMKRLSTLSYTLGVGGFLQNKEDLHGINFIIVLEKDSKNSNFPRFKRFLNVNGQEIADASGNFRPCELKDVALATELEKLLAMLQSGGQPAQPQQTAPNTAVVGGAINTGTINTGAVQQPAPQAQAPNFGGQAQSAPATNFVPQTNFGQQQPTQTAQTPSAQPQQPNFGGVPQQPAWGQTVNPNNGQQA</sequence>